<keyword evidence="3" id="KW-1185">Reference proteome</keyword>
<dbReference type="OrthoDB" id="53411at2759"/>
<evidence type="ECO:0000313" key="2">
    <source>
        <dbReference type="EMBL" id="KAG7359785.1"/>
    </source>
</evidence>
<name>A0A9K3PU18_9STRA</name>
<sequence length="259" mass="29012">MKHLFWVQAPWMICLGPSLPSAAPLQQTMENSSPEDQATLYIVRGPLQFSFTCMMHAGNVEQVVFTGSSKAGSAVPQHVTTTRRAVHFNDDDDTHFVLSRVDYTIEEMSSTWYDRTDLKQMRTTARSEARLLEVGLLHESSTTSVRGLEGRTTEGLKRKRRNRADANNAVFDELDNQEEQGIFDDDALADIYFVFSEHCQATAHMMGMRDANLAKKAAEDMIIDNNGKSELVYTTPLMPNNFVINSLSNPERLVISSAA</sequence>
<evidence type="ECO:0000256" key="1">
    <source>
        <dbReference type="SAM" id="SignalP"/>
    </source>
</evidence>
<gene>
    <name evidence="2" type="ORF">IV203_034883</name>
</gene>
<proteinExistence type="predicted"/>
<protein>
    <submittedName>
        <fullName evidence="2">Uncharacterized protein</fullName>
    </submittedName>
</protein>
<dbReference type="AlphaFoldDB" id="A0A9K3PU18"/>
<comment type="caution">
    <text evidence="2">The sequence shown here is derived from an EMBL/GenBank/DDBJ whole genome shotgun (WGS) entry which is preliminary data.</text>
</comment>
<organism evidence="2 3">
    <name type="scientific">Nitzschia inconspicua</name>
    <dbReference type="NCBI Taxonomy" id="303405"/>
    <lineage>
        <taxon>Eukaryota</taxon>
        <taxon>Sar</taxon>
        <taxon>Stramenopiles</taxon>
        <taxon>Ochrophyta</taxon>
        <taxon>Bacillariophyta</taxon>
        <taxon>Bacillariophyceae</taxon>
        <taxon>Bacillariophycidae</taxon>
        <taxon>Bacillariales</taxon>
        <taxon>Bacillariaceae</taxon>
        <taxon>Nitzschia</taxon>
    </lineage>
</organism>
<feature type="signal peptide" evidence="1">
    <location>
        <begin position="1"/>
        <end position="22"/>
    </location>
</feature>
<dbReference type="EMBL" id="JAGRRH010000013">
    <property type="protein sequence ID" value="KAG7359785.1"/>
    <property type="molecule type" value="Genomic_DNA"/>
</dbReference>
<feature type="chain" id="PRO_5039926300" evidence="1">
    <location>
        <begin position="23"/>
        <end position="259"/>
    </location>
</feature>
<dbReference type="Proteomes" id="UP000693970">
    <property type="component" value="Unassembled WGS sequence"/>
</dbReference>
<reference evidence="2" key="2">
    <citation type="submission" date="2021-04" db="EMBL/GenBank/DDBJ databases">
        <authorList>
            <person name="Podell S."/>
        </authorList>
    </citation>
    <scope>NUCLEOTIDE SEQUENCE</scope>
    <source>
        <strain evidence="2">Hildebrandi</strain>
    </source>
</reference>
<accession>A0A9K3PU18</accession>
<keyword evidence="1" id="KW-0732">Signal</keyword>
<reference evidence="2" key="1">
    <citation type="journal article" date="2021" name="Sci. Rep.">
        <title>Diploid genomic architecture of Nitzschia inconspicua, an elite biomass production diatom.</title>
        <authorList>
            <person name="Oliver A."/>
            <person name="Podell S."/>
            <person name="Pinowska A."/>
            <person name="Traller J.C."/>
            <person name="Smith S.R."/>
            <person name="McClure R."/>
            <person name="Beliaev A."/>
            <person name="Bohutskyi P."/>
            <person name="Hill E.A."/>
            <person name="Rabines A."/>
            <person name="Zheng H."/>
            <person name="Allen L.Z."/>
            <person name="Kuo A."/>
            <person name="Grigoriev I.V."/>
            <person name="Allen A.E."/>
            <person name="Hazlebeck D."/>
            <person name="Allen E.E."/>
        </authorList>
    </citation>
    <scope>NUCLEOTIDE SEQUENCE</scope>
    <source>
        <strain evidence="2">Hildebrandi</strain>
    </source>
</reference>
<evidence type="ECO:0000313" key="3">
    <source>
        <dbReference type="Proteomes" id="UP000693970"/>
    </source>
</evidence>